<gene>
    <name evidence="2" type="ORF">STCU_06831</name>
</gene>
<dbReference type="Proteomes" id="UP000015354">
    <property type="component" value="Unassembled WGS sequence"/>
</dbReference>
<dbReference type="Pfam" id="PF21203">
    <property type="entry name" value="ECM10"/>
    <property type="match status" value="1"/>
</dbReference>
<evidence type="ECO:0000313" key="2">
    <source>
        <dbReference type="EMBL" id="EPY25123.1"/>
    </source>
</evidence>
<organism evidence="2 3">
    <name type="scientific">Strigomonas culicis</name>
    <dbReference type="NCBI Taxonomy" id="28005"/>
    <lineage>
        <taxon>Eukaryota</taxon>
        <taxon>Discoba</taxon>
        <taxon>Euglenozoa</taxon>
        <taxon>Kinetoplastea</taxon>
        <taxon>Metakinetoplastina</taxon>
        <taxon>Trypanosomatida</taxon>
        <taxon>Trypanosomatidae</taxon>
        <taxon>Strigomonadinae</taxon>
        <taxon>Strigomonas</taxon>
    </lineage>
</organism>
<evidence type="ECO:0000313" key="3">
    <source>
        <dbReference type="Proteomes" id="UP000015354"/>
    </source>
</evidence>
<dbReference type="PROSITE" id="PS51257">
    <property type="entry name" value="PROKAR_LIPOPROTEIN"/>
    <property type="match status" value="1"/>
</dbReference>
<dbReference type="EMBL" id="ATMH01006831">
    <property type="protein sequence ID" value="EPY25123.1"/>
    <property type="molecule type" value="Genomic_DNA"/>
</dbReference>
<dbReference type="OrthoDB" id="277814at2759"/>
<dbReference type="AlphaFoldDB" id="S9U8D1"/>
<reference evidence="2 3" key="1">
    <citation type="journal article" date="2013" name="PLoS ONE">
        <title>Predicting the Proteins of Angomonas deanei, Strigomonas culicis and Their Respective Endosymbionts Reveals New Aspects of the Trypanosomatidae Family.</title>
        <authorList>
            <person name="Motta M.C."/>
            <person name="Martins A.C."/>
            <person name="de Souza S.S."/>
            <person name="Catta-Preta C.M."/>
            <person name="Silva R."/>
            <person name="Klein C.C."/>
            <person name="de Almeida L.G."/>
            <person name="de Lima Cunha O."/>
            <person name="Ciapina L.P."/>
            <person name="Brocchi M."/>
            <person name="Colabardini A.C."/>
            <person name="de Araujo Lima B."/>
            <person name="Machado C.R."/>
            <person name="de Almeida Soares C.M."/>
            <person name="Probst C.M."/>
            <person name="de Menezes C.B."/>
            <person name="Thompson C.E."/>
            <person name="Bartholomeu D.C."/>
            <person name="Gradia D.F."/>
            <person name="Pavoni D.P."/>
            <person name="Grisard E.C."/>
            <person name="Fantinatti-Garboggini F."/>
            <person name="Marchini F.K."/>
            <person name="Rodrigues-Luiz G.F."/>
            <person name="Wagner G."/>
            <person name="Goldman G.H."/>
            <person name="Fietto J.L."/>
            <person name="Elias M.C."/>
            <person name="Goldman M.H."/>
            <person name="Sagot M.F."/>
            <person name="Pereira M."/>
            <person name="Stoco P.H."/>
            <person name="de Mendonca-Neto R.P."/>
            <person name="Teixeira S.M."/>
            <person name="Maciel T.E."/>
            <person name="de Oliveira Mendes T.A."/>
            <person name="Urmenyi T.P."/>
            <person name="de Souza W."/>
            <person name="Schenkman S."/>
            <person name="de Vasconcelos A.T."/>
        </authorList>
    </citation>
    <scope>NUCLEOTIDE SEQUENCE [LARGE SCALE GENOMIC DNA]</scope>
</reference>
<accession>S9U8D1</accession>
<comment type="caution">
    <text evidence="2">The sequence shown here is derived from an EMBL/GenBank/DDBJ whole genome shotgun (WGS) entry which is preliminary data.</text>
</comment>
<keyword evidence="3" id="KW-1185">Reference proteome</keyword>
<evidence type="ECO:0008006" key="4">
    <source>
        <dbReference type="Google" id="ProtNLM"/>
    </source>
</evidence>
<feature type="chain" id="PRO_5004571197" description="Transmembrane protein" evidence="1">
    <location>
        <begin position="23"/>
        <end position="259"/>
    </location>
</feature>
<proteinExistence type="predicted"/>
<name>S9U8D1_9TRYP</name>
<keyword evidence="1" id="KW-0732">Signal</keyword>
<sequence>MNLSRFLFLTLVLLALACSVHAENKAYKLQRRIGDSGAWTDIATFAVSRHTQQSPARLKPSVLPNMEMTKEQKERLSVTDMVFYRALPADSKNPEDAVEVSTSFCSLVRGFEPVDRSTLILHERLRVVPGSGASIIGLQLSSDTNFFHAKLNNGDECDISVIQKLFPTTIMQVHVSLQQPTALMTTVRYNDLKDLQEIDKNKNGKKTEAPQKSIRKVKNADGEWVEEEVEIEEKTFFQKYWMYLVVPFALQVIQGLIKK</sequence>
<protein>
    <recommendedName>
        <fullName evidence="4">Transmembrane protein</fullName>
    </recommendedName>
</protein>
<feature type="signal peptide" evidence="1">
    <location>
        <begin position="1"/>
        <end position="22"/>
    </location>
</feature>
<evidence type="ECO:0000256" key="1">
    <source>
        <dbReference type="SAM" id="SignalP"/>
    </source>
</evidence>